<protein>
    <submittedName>
        <fullName evidence="1">Uncharacterized protein</fullName>
    </submittedName>
</protein>
<organism evidence="1 2">
    <name type="scientific">Persea americana</name>
    <name type="common">Avocado</name>
    <dbReference type="NCBI Taxonomy" id="3435"/>
    <lineage>
        <taxon>Eukaryota</taxon>
        <taxon>Viridiplantae</taxon>
        <taxon>Streptophyta</taxon>
        <taxon>Embryophyta</taxon>
        <taxon>Tracheophyta</taxon>
        <taxon>Spermatophyta</taxon>
        <taxon>Magnoliopsida</taxon>
        <taxon>Magnoliidae</taxon>
        <taxon>Laurales</taxon>
        <taxon>Lauraceae</taxon>
        <taxon>Persea</taxon>
    </lineage>
</organism>
<comment type="caution">
    <text evidence="1">The sequence shown here is derived from an EMBL/GenBank/DDBJ whole genome shotgun (WGS) entry which is preliminary data.</text>
</comment>
<dbReference type="Proteomes" id="UP001234297">
    <property type="component" value="Chromosome 9"/>
</dbReference>
<evidence type="ECO:0000313" key="2">
    <source>
        <dbReference type="Proteomes" id="UP001234297"/>
    </source>
</evidence>
<name>A0ACC2KGS5_PERAE</name>
<keyword evidence="2" id="KW-1185">Reference proteome</keyword>
<reference evidence="1 2" key="1">
    <citation type="journal article" date="2022" name="Hortic Res">
        <title>A haplotype resolved chromosomal level avocado genome allows analysis of novel avocado genes.</title>
        <authorList>
            <person name="Nath O."/>
            <person name="Fletcher S.J."/>
            <person name="Hayward A."/>
            <person name="Shaw L.M."/>
            <person name="Masouleh A.K."/>
            <person name="Furtado A."/>
            <person name="Henry R.J."/>
            <person name="Mitter N."/>
        </authorList>
    </citation>
    <scope>NUCLEOTIDE SEQUENCE [LARGE SCALE GENOMIC DNA]</scope>
    <source>
        <strain evidence="2">cv. Hass</strain>
    </source>
</reference>
<evidence type="ECO:0000313" key="1">
    <source>
        <dbReference type="EMBL" id="KAJ8620155.1"/>
    </source>
</evidence>
<sequence>MLEEALTRVLLLGVMMGWSRWSPLGSEPSGEIRGDGCTGSLGSASDGDEVLRLGDEMGCVMEKGRDGWRWNSRDDGEIRKKKVNVSGDLYGRPGVCVQMEMRFCV</sequence>
<proteinExistence type="predicted"/>
<dbReference type="EMBL" id="CM056817">
    <property type="protein sequence ID" value="KAJ8620155.1"/>
    <property type="molecule type" value="Genomic_DNA"/>
</dbReference>
<accession>A0ACC2KGS5</accession>
<gene>
    <name evidence="1" type="ORF">MRB53_028684</name>
</gene>